<keyword evidence="3" id="KW-1185">Reference proteome</keyword>
<name>A0A0B5ATB9_9BACL</name>
<gene>
    <name evidence="2" type="ORF">JMA_40080</name>
</gene>
<dbReference type="HOGENOM" id="CLU_2302073_0_0_9"/>
<geneLocation type="plasmid" evidence="3"/>
<evidence type="ECO:0000313" key="3">
    <source>
        <dbReference type="Proteomes" id="UP000031449"/>
    </source>
</evidence>
<evidence type="ECO:0000313" key="2">
    <source>
        <dbReference type="EMBL" id="AJD93326.1"/>
    </source>
</evidence>
<accession>A0A0B5ATB9</accession>
<dbReference type="BioCyc" id="JESP1508404:G14D9-13292-MONOMER"/>
<dbReference type="EMBL" id="CP009417">
    <property type="protein sequence ID" value="AJD93326.1"/>
    <property type="molecule type" value="Genomic_DNA"/>
</dbReference>
<organism evidence="2 3">
    <name type="scientific">Jeotgalibacillus malaysiensis</name>
    <dbReference type="NCBI Taxonomy" id="1508404"/>
    <lineage>
        <taxon>Bacteria</taxon>
        <taxon>Bacillati</taxon>
        <taxon>Bacillota</taxon>
        <taxon>Bacilli</taxon>
        <taxon>Bacillales</taxon>
        <taxon>Caryophanaceae</taxon>
        <taxon>Jeotgalibacillus</taxon>
    </lineage>
</organism>
<protein>
    <submittedName>
        <fullName evidence="2">Uncharacterized protein</fullName>
    </submittedName>
</protein>
<dbReference type="AlphaFoldDB" id="A0A0B5ATB9"/>
<evidence type="ECO:0000256" key="1">
    <source>
        <dbReference type="SAM" id="Coils"/>
    </source>
</evidence>
<dbReference type="KEGG" id="jeo:JMA_40080"/>
<dbReference type="Proteomes" id="UP000031449">
    <property type="component" value="Plasmid unnamed"/>
</dbReference>
<proteinExistence type="predicted"/>
<keyword evidence="2" id="KW-0614">Plasmid</keyword>
<reference evidence="2 3" key="1">
    <citation type="submission" date="2014-08" db="EMBL/GenBank/DDBJ databases">
        <title>Complete genome of a marine bacteria Jeotgalibacillus malaysiensis.</title>
        <authorList>
            <person name="Yaakop A.S."/>
            <person name="Chan K.-G."/>
            <person name="Goh K.M."/>
        </authorList>
    </citation>
    <scope>NUCLEOTIDE SEQUENCE [LARGE SCALE GENOMIC DNA]</scope>
    <source>
        <strain evidence="2 3">D5</strain>
        <plasmid evidence="3">Plasmid</plasmid>
    </source>
</reference>
<sequence length="100" mass="11878">MNLSEENRRRLREGLDWSIAIKENEIVAIGEKTEEDYKFTFNMNQFRKVPLTLEQMKEQDVRKIQDEIDEIRKLRETLNSNQNHILIVSSDIKLALTTTN</sequence>
<feature type="coiled-coil region" evidence="1">
    <location>
        <begin position="54"/>
        <end position="84"/>
    </location>
</feature>
<keyword evidence="1" id="KW-0175">Coiled coil</keyword>